<feature type="domain" description="AsmA" evidence="3">
    <location>
        <begin position="38"/>
        <end position="164"/>
    </location>
</feature>
<keyword evidence="2" id="KW-0812">Transmembrane</keyword>
<feature type="transmembrane region" description="Helical" evidence="2">
    <location>
        <begin position="32"/>
        <end position="55"/>
    </location>
</feature>
<evidence type="ECO:0000259" key="3">
    <source>
        <dbReference type="Pfam" id="PF05170"/>
    </source>
</evidence>
<dbReference type="Proteomes" id="UP001427805">
    <property type="component" value="Unassembled WGS sequence"/>
</dbReference>
<dbReference type="PANTHER" id="PTHR30441:SF9">
    <property type="entry name" value="ASMA FAMILY PROTEIN YHJG"/>
    <property type="match status" value="1"/>
</dbReference>
<keyword evidence="5" id="KW-1185">Reference proteome</keyword>
<evidence type="ECO:0000256" key="1">
    <source>
        <dbReference type="SAM" id="MobiDB-lite"/>
    </source>
</evidence>
<feature type="compositionally biased region" description="Basic and acidic residues" evidence="1">
    <location>
        <begin position="675"/>
        <end position="685"/>
    </location>
</feature>
<comment type="caution">
    <text evidence="4">The sequence shown here is derived from an EMBL/GenBank/DDBJ whole genome shotgun (WGS) entry which is preliminary data.</text>
</comment>
<evidence type="ECO:0000313" key="4">
    <source>
        <dbReference type="EMBL" id="MEN3745905.1"/>
    </source>
</evidence>
<reference evidence="4 5" key="1">
    <citation type="submission" date="2024-05" db="EMBL/GenBank/DDBJ databases">
        <title>Sphingomonas sp. HF-S3 16S ribosomal RNA gene Genome sequencing and assembly.</title>
        <authorList>
            <person name="Lee H."/>
        </authorList>
    </citation>
    <scope>NUCLEOTIDE SEQUENCE [LARGE SCALE GENOMIC DNA]</scope>
    <source>
        <strain evidence="4 5">HF-S3</strain>
    </source>
</reference>
<dbReference type="InterPro" id="IPR007844">
    <property type="entry name" value="AsmA"/>
</dbReference>
<dbReference type="RefSeq" id="WP_428835681.1">
    <property type="nucleotide sequence ID" value="NZ_JBDIZK010000001.1"/>
</dbReference>
<proteinExistence type="predicted"/>
<gene>
    <name evidence="4" type="ORF">TPR58_01905</name>
</gene>
<keyword evidence="2" id="KW-1133">Transmembrane helix</keyword>
<evidence type="ECO:0000256" key="2">
    <source>
        <dbReference type="SAM" id="Phobius"/>
    </source>
</evidence>
<sequence length="716" mass="76321">MAEAPPSMPIANGTPPAPGGRWAALRTIGTPAAATLSVIASLIGLMVLAWAVLFVTKGRFLKGPFERIVGGQLERQVRVGGDFQLYFAPFNVKLVAEDVTIANPRWSKGNLFEAKRVDARISTWSLITGNRRINWLSLAAARVDLAWDAAHRRNTWTFGTPDQKGEPLDMPLIRAARAAGTEIRYSDPSIGLLAAVGLEPVEAVDTRLSTAIRFEGRGVARGTRFTISGALLTPNATVDGGENKLELHVRGANTLADITGTLPGATELDGAKLHVDVRGPNLADLFGILGVAVPDTRRYRMRSALTKQGGEWRFTGMRGRFGDSDLAGKFTIDTRRPRLMITANLDTRVLDIVDAGPFVGYDPARLEAQGAAGAITRVAGAPRVLPDAKLRVAALKTFDAKVDWRVRTLRAPNLPISNVTLGLNLDDRLLTLSPLNFAMARGTVSSDIVINARDPRVVTDYDIRLSPTPMGTLLAGFGVAESGTSGTIKARVQLKGVGDTVHDSLSASSGRIAMIIPKGTMWTRNVQLSELDLGVFVQKMFEKKLKEPVQINCGLIAFTVRNGIGAADPILIDTQGNVVTGRGGFSFRNESLDLAIEADSKKFSIFSGQSPVGIGGWFAAPRINPISGELVARAGAGLGLAMVASPLAAIIAFVDVGDARAADCGPVLSGASARRQRDEKGRPRGDVGTGTTAKSESGKQSGREQKEQRKKFLGIF</sequence>
<protein>
    <submittedName>
        <fullName evidence="4">AsmA family protein</fullName>
    </submittedName>
</protein>
<accession>A0ABV0B458</accession>
<name>A0ABV0B458_9SPHN</name>
<dbReference type="PANTHER" id="PTHR30441">
    <property type="entry name" value="DUF748 DOMAIN-CONTAINING PROTEIN"/>
    <property type="match status" value="1"/>
</dbReference>
<dbReference type="Pfam" id="PF05170">
    <property type="entry name" value="AsmA"/>
    <property type="match status" value="2"/>
</dbReference>
<feature type="region of interest" description="Disordered" evidence="1">
    <location>
        <begin position="671"/>
        <end position="716"/>
    </location>
</feature>
<feature type="domain" description="AsmA" evidence="3">
    <location>
        <begin position="295"/>
        <end position="522"/>
    </location>
</feature>
<dbReference type="InterPro" id="IPR052894">
    <property type="entry name" value="AsmA-related"/>
</dbReference>
<feature type="compositionally biased region" description="Polar residues" evidence="1">
    <location>
        <begin position="689"/>
        <end position="700"/>
    </location>
</feature>
<keyword evidence="2" id="KW-0472">Membrane</keyword>
<organism evidence="4 5">
    <name type="scientific">Sphingomonas rustica</name>
    <dbReference type="NCBI Taxonomy" id="3103142"/>
    <lineage>
        <taxon>Bacteria</taxon>
        <taxon>Pseudomonadati</taxon>
        <taxon>Pseudomonadota</taxon>
        <taxon>Alphaproteobacteria</taxon>
        <taxon>Sphingomonadales</taxon>
        <taxon>Sphingomonadaceae</taxon>
        <taxon>Sphingomonas</taxon>
    </lineage>
</organism>
<dbReference type="EMBL" id="JBDIZK010000001">
    <property type="protein sequence ID" value="MEN3745905.1"/>
    <property type="molecule type" value="Genomic_DNA"/>
</dbReference>
<evidence type="ECO:0000313" key="5">
    <source>
        <dbReference type="Proteomes" id="UP001427805"/>
    </source>
</evidence>